<dbReference type="EMBL" id="JACAQB010000004">
    <property type="protein sequence ID" value="NWB95737.1"/>
    <property type="molecule type" value="Genomic_DNA"/>
</dbReference>
<dbReference type="SUPFAM" id="SSF54909">
    <property type="entry name" value="Dimeric alpha+beta barrel"/>
    <property type="match status" value="1"/>
</dbReference>
<name>A0A7Y7X9M0_9PSED</name>
<dbReference type="Proteomes" id="UP000539985">
    <property type="component" value="Unassembled WGS sequence"/>
</dbReference>
<dbReference type="InterPro" id="IPR009799">
    <property type="entry name" value="EthD_dom"/>
</dbReference>
<comment type="caution">
    <text evidence="2">The sequence shown here is derived from an EMBL/GenBank/DDBJ whole genome shotgun (WGS) entry which is preliminary data.</text>
</comment>
<dbReference type="AlphaFoldDB" id="A0A7Y7X9M0"/>
<evidence type="ECO:0000313" key="3">
    <source>
        <dbReference type="Proteomes" id="UP000539985"/>
    </source>
</evidence>
<organism evidence="2 3">
    <name type="scientific">Pseudomonas gingeri</name>
    <dbReference type="NCBI Taxonomy" id="117681"/>
    <lineage>
        <taxon>Bacteria</taxon>
        <taxon>Pseudomonadati</taxon>
        <taxon>Pseudomonadota</taxon>
        <taxon>Gammaproteobacteria</taxon>
        <taxon>Pseudomonadales</taxon>
        <taxon>Pseudomonadaceae</taxon>
        <taxon>Pseudomonas</taxon>
    </lineage>
</organism>
<proteinExistence type="predicted"/>
<feature type="domain" description="EthD" evidence="1">
    <location>
        <begin position="33"/>
        <end position="117"/>
    </location>
</feature>
<sequence length="132" mass="14698">MSQASANAFGSNSPLIFMDVNTMHTIAYVMRRKPGLTQEEFFTLYLEHGQVMAALARGLLSYEQFPLRHADSLGDIYSIPGEAPYDAISIYTYATAEDANYTSLLPGVITDSEKFIDFETMIAMPVQKRTVV</sequence>
<protein>
    <submittedName>
        <fullName evidence="2">EthD domain-containing protein</fullName>
    </submittedName>
</protein>
<reference evidence="2 3" key="1">
    <citation type="submission" date="2020-04" db="EMBL/GenBank/DDBJ databases">
        <title>Molecular characterization of pseudomonads from Agaricus bisporus reveal novel blotch 2 pathogens in Western Europe.</title>
        <authorList>
            <person name="Taparia T."/>
            <person name="Krijger M."/>
            <person name="Haynes E."/>
            <person name="Elpinstone J.G."/>
            <person name="Noble R."/>
            <person name="Van Der Wolf J."/>
        </authorList>
    </citation>
    <scope>NUCLEOTIDE SEQUENCE [LARGE SCALE GENOMIC DNA]</scope>
    <source>
        <strain evidence="2 3">H7001</strain>
    </source>
</reference>
<dbReference type="RefSeq" id="WP_177100991.1">
    <property type="nucleotide sequence ID" value="NZ_JACAOS010000021.1"/>
</dbReference>
<dbReference type="InterPro" id="IPR011008">
    <property type="entry name" value="Dimeric_a/b-barrel"/>
</dbReference>
<accession>A0A7Y7X9M0</accession>
<gene>
    <name evidence="2" type="ORF">HX882_07530</name>
</gene>
<dbReference type="Gene3D" id="3.30.70.100">
    <property type="match status" value="1"/>
</dbReference>
<evidence type="ECO:0000313" key="2">
    <source>
        <dbReference type="EMBL" id="NWB95737.1"/>
    </source>
</evidence>
<dbReference type="Pfam" id="PF07110">
    <property type="entry name" value="EthD"/>
    <property type="match status" value="1"/>
</dbReference>
<dbReference type="GO" id="GO:0016491">
    <property type="term" value="F:oxidoreductase activity"/>
    <property type="evidence" value="ECO:0007669"/>
    <property type="project" value="InterPro"/>
</dbReference>
<evidence type="ECO:0000259" key="1">
    <source>
        <dbReference type="Pfam" id="PF07110"/>
    </source>
</evidence>